<feature type="transmembrane region" description="Helical" evidence="1">
    <location>
        <begin position="48"/>
        <end position="66"/>
    </location>
</feature>
<keyword evidence="1" id="KW-0812">Transmembrane</keyword>
<dbReference type="EMBL" id="CP032416">
    <property type="protein sequence ID" value="AYD39546.1"/>
    <property type="molecule type" value="Genomic_DNA"/>
</dbReference>
<dbReference type="RefSeq" id="WP_119970286.1">
    <property type="nucleotide sequence ID" value="NZ_CP032416.1"/>
</dbReference>
<feature type="transmembrane region" description="Helical" evidence="1">
    <location>
        <begin position="127"/>
        <end position="151"/>
    </location>
</feature>
<evidence type="ECO:0000313" key="3">
    <source>
        <dbReference type="Proteomes" id="UP000266301"/>
    </source>
</evidence>
<evidence type="ECO:0000313" key="2">
    <source>
        <dbReference type="EMBL" id="AYD39546.1"/>
    </source>
</evidence>
<feature type="transmembrane region" description="Helical" evidence="1">
    <location>
        <begin position="198"/>
        <end position="218"/>
    </location>
</feature>
<dbReference type="InterPro" id="IPR007272">
    <property type="entry name" value="Sulf_transp_TsuA/YedE"/>
</dbReference>
<organism evidence="2 3">
    <name type="scientific">Clostridium fermenticellae</name>
    <dbReference type="NCBI Taxonomy" id="2068654"/>
    <lineage>
        <taxon>Bacteria</taxon>
        <taxon>Bacillati</taxon>
        <taxon>Bacillota</taxon>
        <taxon>Clostridia</taxon>
        <taxon>Eubacteriales</taxon>
        <taxon>Clostridiaceae</taxon>
        <taxon>Clostridium</taxon>
    </lineage>
</organism>
<dbReference type="Proteomes" id="UP000266301">
    <property type="component" value="Chromosome"/>
</dbReference>
<name>A0A386H1K4_9CLOT</name>
<keyword evidence="1" id="KW-0472">Membrane</keyword>
<accession>A0A386H1K4</accession>
<feature type="transmembrane region" description="Helical" evidence="1">
    <location>
        <begin position="24"/>
        <end position="42"/>
    </location>
</feature>
<keyword evidence="3" id="KW-1185">Reference proteome</keyword>
<feature type="transmembrane region" description="Helical" evidence="1">
    <location>
        <begin position="158"/>
        <end position="178"/>
    </location>
</feature>
<dbReference type="AlphaFoldDB" id="A0A386H1K4"/>
<dbReference type="KEGG" id="cfer:D4Z93_02900"/>
<evidence type="ECO:0000256" key="1">
    <source>
        <dbReference type="SAM" id="Phobius"/>
    </source>
</evidence>
<reference evidence="2 3" key="1">
    <citation type="journal article" date="2019" name="Int. J. Syst. Evol. Microbiol.">
        <title>Clostridium fermenticellae sp. nov., isolated from the mud in a fermentation cellar for the production of the Chinese liquor, baijiu.</title>
        <authorList>
            <person name="Xu P.X."/>
            <person name="Chai L.J."/>
            <person name="Qiu T."/>
            <person name="Zhang X.J."/>
            <person name="Lu Z.M."/>
            <person name="Xiao C."/>
            <person name="Wang S.T."/>
            <person name="Shen C.H."/>
            <person name="Shi J.S."/>
            <person name="Xu Z.H."/>
        </authorList>
    </citation>
    <scope>NUCLEOTIDE SEQUENCE [LARGE SCALE GENOMIC DNA]</scope>
    <source>
        <strain evidence="2 3">JN500901</strain>
    </source>
</reference>
<keyword evidence="1" id="KW-1133">Transmembrane helix</keyword>
<feature type="transmembrane region" description="Helical" evidence="1">
    <location>
        <begin position="87"/>
        <end position="107"/>
    </location>
</feature>
<proteinExistence type="predicted"/>
<dbReference type="OrthoDB" id="9794165at2"/>
<protein>
    <submittedName>
        <fullName evidence="2">Transporter</fullName>
    </submittedName>
</protein>
<gene>
    <name evidence="2" type="ORF">D4Z93_02900</name>
</gene>
<dbReference type="Pfam" id="PF04143">
    <property type="entry name" value="Sulf_transp"/>
    <property type="match status" value="1"/>
</dbReference>
<sequence length="229" mass="26194">MMDDMDLLIQKRQTKGKQRQKNQIFYAVCVFIAALIICILLWKYNHKYVSYWVMGIGFGITLRYSRFCFSSVFRDFIFLGNTKLLKALLLALMISTIGFGVIQYIYLRDNPINYIHIPGVIVSVGPHIAIGAFMFGIGMTIAGGCASGVLMRIGEGHVLPWVILLGFIVGNTLGAKNYPLWYDKIISSSRVIYFPEYLDLKIVVTLQLIILIILYRIASWHENRKIKKR</sequence>